<dbReference type="EMBL" id="AP019829">
    <property type="protein sequence ID" value="BBM42856.1"/>
    <property type="molecule type" value="Genomic_DNA"/>
</dbReference>
<dbReference type="KEGG" id="lwd:JCM16777_1106"/>
<evidence type="ECO:0000313" key="2">
    <source>
        <dbReference type="Proteomes" id="UP000321943"/>
    </source>
</evidence>
<organism evidence="1 2">
    <name type="scientific">Leptotrichia wadei</name>
    <dbReference type="NCBI Taxonomy" id="157687"/>
    <lineage>
        <taxon>Bacteria</taxon>
        <taxon>Fusobacteriati</taxon>
        <taxon>Fusobacteriota</taxon>
        <taxon>Fusobacteriia</taxon>
        <taxon>Fusobacteriales</taxon>
        <taxon>Leptotrichiaceae</taxon>
        <taxon>Leptotrichia</taxon>
    </lineage>
</organism>
<reference evidence="1 2" key="1">
    <citation type="submission" date="2019-07" db="EMBL/GenBank/DDBJ databases">
        <title>Complete Genome Sequence of Leptotrichia wadei Strain JCM16777.</title>
        <authorList>
            <person name="Watanabe S."/>
            <person name="Cui L."/>
        </authorList>
    </citation>
    <scope>NUCLEOTIDE SEQUENCE [LARGE SCALE GENOMIC DNA]</scope>
    <source>
        <strain evidence="1 2">JCM16777</strain>
    </source>
</reference>
<protein>
    <submittedName>
        <fullName evidence="1">Uncharacterized protein</fullName>
    </submittedName>
</protein>
<dbReference type="GeneID" id="84804437"/>
<proteinExistence type="predicted"/>
<sequence>MENKEYYAQVGCAVGPLLEIKKQDFIEIKKMYSECRKFLWIEEKFNILKENYLEFKKEIKHFYTIIDQNQTNESNLKKLISKKIIQYNRLVFNFLSSVRLYIDQVQKDLNSINPEYKQKFKKKTNILYDDNIEYQIMELLRNHMQHQGLIIEEILIIKTDIKDSFSYVGINVRYEELKKVEGFNKKIKKINDIPTNTKSINIISLLDKYYDNIVTLHDYYRNIISENLKKNFNIISIKIFEIFFNIYIDKIKIEEKDKDILKKECQKYINTIDNEVVRIAFLVNDVDKNNININKENFLFEKMYLDKLKKYMEFKSTCSEKEYPYKSLLYYNHNENLGGRTSIIVINYIQSI</sequence>
<evidence type="ECO:0000313" key="1">
    <source>
        <dbReference type="EMBL" id="BBM42856.1"/>
    </source>
</evidence>
<name>A0A7U6LAJ0_9FUSO</name>
<dbReference type="AlphaFoldDB" id="A0A7U6LAJ0"/>
<dbReference type="Proteomes" id="UP000321943">
    <property type="component" value="Chromosome"/>
</dbReference>
<dbReference type="RefSeq" id="WP_018498037.1">
    <property type="nucleotide sequence ID" value="NZ_AP019829.2"/>
</dbReference>
<gene>
    <name evidence="1" type="ORF">JCM16777_1106</name>
</gene>
<accession>A0A7U6LAJ0</accession>